<dbReference type="PROSITE" id="PS51294">
    <property type="entry name" value="HTH_MYB"/>
    <property type="match status" value="2"/>
</dbReference>
<dbReference type="InterPro" id="IPR009057">
    <property type="entry name" value="Homeodomain-like_sf"/>
</dbReference>
<feature type="domain" description="HTH myb-type" evidence="8">
    <location>
        <begin position="30"/>
        <end position="82"/>
    </location>
</feature>
<dbReference type="InterPro" id="IPR051953">
    <property type="entry name" value="Plant_SW-associated_TFs"/>
</dbReference>
<reference evidence="9 10" key="1">
    <citation type="journal article" date="2023" name="Hortic Res">
        <title>Pangenome of water caltrop reveals structural variations and asymmetric subgenome divergence after allopolyploidization.</title>
        <authorList>
            <person name="Zhang X."/>
            <person name="Chen Y."/>
            <person name="Wang L."/>
            <person name="Yuan Y."/>
            <person name="Fang M."/>
            <person name="Shi L."/>
            <person name="Lu R."/>
            <person name="Comes H.P."/>
            <person name="Ma Y."/>
            <person name="Chen Y."/>
            <person name="Huang G."/>
            <person name="Zhou Y."/>
            <person name="Zheng Z."/>
            <person name="Qiu Y."/>
        </authorList>
    </citation>
    <scope>NUCLEOTIDE SEQUENCE [LARGE SCALE GENOMIC DNA]</scope>
    <source>
        <strain evidence="9">F231</strain>
    </source>
</reference>
<evidence type="ECO:0000259" key="8">
    <source>
        <dbReference type="PROSITE" id="PS51294"/>
    </source>
</evidence>
<evidence type="ECO:0000256" key="3">
    <source>
        <dbReference type="ARBA" id="ARBA00023015"/>
    </source>
</evidence>
<evidence type="ECO:0000313" key="10">
    <source>
        <dbReference type="Proteomes" id="UP001346149"/>
    </source>
</evidence>
<dbReference type="SMART" id="SM00717">
    <property type="entry name" value="SANT"/>
    <property type="match status" value="2"/>
</dbReference>
<feature type="domain" description="Myb-like" evidence="7">
    <location>
        <begin position="30"/>
        <end position="82"/>
    </location>
</feature>
<dbReference type="FunFam" id="1.10.10.60:FF:000140">
    <property type="entry name" value="Myb transcription factor"/>
    <property type="match status" value="1"/>
</dbReference>
<evidence type="ECO:0000256" key="4">
    <source>
        <dbReference type="ARBA" id="ARBA00023125"/>
    </source>
</evidence>
<keyword evidence="6" id="KW-0539">Nucleus</keyword>
<gene>
    <name evidence="9" type="ORF">SAY86_009668</name>
</gene>
<dbReference type="PANTHER" id="PTHR47997:SF34">
    <property type="entry name" value="TRANSCRIPTION FACTOR MYB86-LIKE"/>
    <property type="match status" value="1"/>
</dbReference>
<dbReference type="PANTHER" id="PTHR47997">
    <property type="entry name" value="MYB DOMAIN PROTEIN 55"/>
    <property type="match status" value="1"/>
</dbReference>
<keyword evidence="2" id="KW-0677">Repeat</keyword>
<dbReference type="PROSITE" id="PS50090">
    <property type="entry name" value="MYB_LIKE"/>
    <property type="match status" value="2"/>
</dbReference>
<dbReference type="InterPro" id="IPR017930">
    <property type="entry name" value="Myb_dom"/>
</dbReference>
<name>A0AAN7KRA7_TRANT</name>
<keyword evidence="4" id="KW-0238">DNA-binding</keyword>
<dbReference type="Proteomes" id="UP001346149">
    <property type="component" value="Unassembled WGS sequence"/>
</dbReference>
<evidence type="ECO:0000256" key="1">
    <source>
        <dbReference type="ARBA" id="ARBA00004123"/>
    </source>
</evidence>
<dbReference type="FunFam" id="1.10.10.60:FF:000047">
    <property type="entry name" value="Myb transcription factor"/>
    <property type="match status" value="1"/>
</dbReference>
<evidence type="ECO:0000256" key="2">
    <source>
        <dbReference type="ARBA" id="ARBA00022737"/>
    </source>
</evidence>
<evidence type="ECO:0000256" key="6">
    <source>
        <dbReference type="ARBA" id="ARBA00023242"/>
    </source>
</evidence>
<keyword evidence="10" id="KW-1185">Reference proteome</keyword>
<keyword evidence="5" id="KW-0804">Transcription</keyword>
<accession>A0AAN7KRA7</accession>
<feature type="domain" description="Myb-like" evidence="7">
    <location>
        <begin position="83"/>
        <end position="133"/>
    </location>
</feature>
<dbReference type="CDD" id="cd00167">
    <property type="entry name" value="SANT"/>
    <property type="match status" value="2"/>
</dbReference>
<protein>
    <submittedName>
        <fullName evidence="9">Uncharacterized protein</fullName>
    </submittedName>
</protein>
<proteinExistence type="predicted"/>
<evidence type="ECO:0000313" key="9">
    <source>
        <dbReference type="EMBL" id="KAK4774733.1"/>
    </source>
</evidence>
<dbReference type="GO" id="GO:0005634">
    <property type="term" value="C:nucleus"/>
    <property type="evidence" value="ECO:0007669"/>
    <property type="project" value="UniProtKB-SubCell"/>
</dbReference>
<dbReference type="AlphaFoldDB" id="A0AAN7KRA7"/>
<comment type="caution">
    <text evidence="9">The sequence shown here is derived from an EMBL/GenBank/DDBJ whole genome shotgun (WGS) entry which is preliminary data.</text>
</comment>
<keyword evidence="3" id="KW-0805">Transcription regulation</keyword>
<dbReference type="InterPro" id="IPR001005">
    <property type="entry name" value="SANT/Myb"/>
</dbReference>
<feature type="domain" description="HTH myb-type" evidence="8">
    <location>
        <begin position="83"/>
        <end position="137"/>
    </location>
</feature>
<dbReference type="Pfam" id="PF00249">
    <property type="entry name" value="Myb_DNA-binding"/>
    <property type="match status" value="2"/>
</dbReference>
<sequence length="392" mass="44181">MGFHFFFLLRCRVERADPRPFMEGRSCCLKQKLKKGLWSPEEDEKLFNYITRFGIGCWSSVPKLAGLQRCGKSCRLRWINYLRPDLKRGMFSQQEEVVILSLHQVLGNRWAQIAAHLPGRTDNEIKNFWHSYLKKKLMKQGIDPATHKPIVREAVEVIESENVRPEETQLPPPLPPIPPFVIRPNEPEFLLSDDPMSGFPVDVDDDAIRTANKAVVIHPSSPLLGIQQIVDDYSSTFMGTSTNIVGPETISSDNLASRMMTSLLFDEAASCRDVHCPNIAAAEYRMNGHDLESINGAGPSLYWGSGQYCGKANVPSSHQFQLNGIIKPEEILKPTPWSSHQDNSVVTVNPHNALDLGDYPLTSMMPEDFYDHQLAFTPPSIGPLLPIHHMQR</sequence>
<dbReference type="GO" id="GO:0003677">
    <property type="term" value="F:DNA binding"/>
    <property type="evidence" value="ECO:0007669"/>
    <property type="project" value="UniProtKB-KW"/>
</dbReference>
<evidence type="ECO:0000256" key="5">
    <source>
        <dbReference type="ARBA" id="ARBA00023163"/>
    </source>
</evidence>
<dbReference type="SUPFAM" id="SSF46689">
    <property type="entry name" value="Homeodomain-like"/>
    <property type="match status" value="1"/>
</dbReference>
<dbReference type="Gene3D" id="1.10.10.60">
    <property type="entry name" value="Homeodomain-like"/>
    <property type="match status" value="2"/>
</dbReference>
<evidence type="ECO:0000259" key="7">
    <source>
        <dbReference type="PROSITE" id="PS50090"/>
    </source>
</evidence>
<comment type="subcellular location">
    <subcellularLocation>
        <location evidence="1">Nucleus</location>
    </subcellularLocation>
</comment>
<dbReference type="EMBL" id="JAXQNO010000019">
    <property type="protein sequence ID" value="KAK4774733.1"/>
    <property type="molecule type" value="Genomic_DNA"/>
</dbReference>
<organism evidence="9 10">
    <name type="scientific">Trapa natans</name>
    <name type="common">Water chestnut</name>
    <dbReference type="NCBI Taxonomy" id="22666"/>
    <lineage>
        <taxon>Eukaryota</taxon>
        <taxon>Viridiplantae</taxon>
        <taxon>Streptophyta</taxon>
        <taxon>Embryophyta</taxon>
        <taxon>Tracheophyta</taxon>
        <taxon>Spermatophyta</taxon>
        <taxon>Magnoliopsida</taxon>
        <taxon>eudicotyledons</taxon>
        <taxon>Gunneridae</taxon>
        <taxon>Pentapetalae</taxon>
        <taxon>rosids</taxon>
        <taxon>malvids</taxon>
        <taxon>Myrtales</taxon>
        <taxon>Lythraceae</taxon>
        <taxon>Trapa</taxon>
    </lineage>
</organism>